<dbReference type="PANTHER" id="PTHR43289:SF34">
    <property type="entry name" value="SERINE_THREONINE-PROTEIN KINASE YBDM-RELATED"/>
    <property type="match status" value="1"/>
</dbReference>
<dbReference type="RefSeq" id="WP_249589880.1">
    <property type="nucleotide sequence ID" value="NZ_BAAAQL010000007.1"/>
</dbReference>
<organism evidence="9 10">
    <name type="scientific">Streptomyces durmitorensis</name>
    <dbReference type="NCBI Taxonomy" id="319947"/>
    <lineage>
        <taxon>Bacteria</taxon>
        <taxon>Bacillati</taxon>
        <taxon>Actinomycetota</taxon>
        <taxon>Actinomycetes</taxon>
        <taxon>Kitasatosporales</taxon>
        <taxon>Streptomycetaceae</taxon>
        <taxon>Streptomyces</taxon>
    </lineage>
</organism>
<dbReference type="Gene3D" id="1.10.510.10">
    <property type="entry name" value="Transferase(Phosphotransferase) domain 1"/>
    <property type="match status" value="1"/>
</dbReference>
<dbReference type="Gene3D" id="3.30.200.20">
    <property type="entry name" value="Phosphorylase Kinase, domain 1"/>
    <property type="match status" value="1"/>
</dbReference>
<keyword evidence="2 5" id="KW-0547">Nucleotide-binding</keyword>
<evidence type="ECO:0000256" key="3">
    <source>
        <dbReference type="ARBA" id="ARBA00022777"/>
    </source>
</evidence>
<sequence>MTSATGGGHADEGAEDTGGGIKPLTAGDPPRIGPYLLLGRLGAGGMGRVYLARSESGRTVAVKVVHEEHVTNAQFRARFRREIDAARRVGERYTAPVLDSDPDAEHPWVATGYVPGLSLEQVVRGHGPLPAKSVHALADGLLHALQDIHTAGIVHRDLKPSNVMLTVDGPRVIDFGIARAMRTSSVESLLTSTGMVIGSPGFMAPEQIRGQSAGPGSDVFTLGCVLTYAATGVLPFGHGVTNQHAVMYQIVEAEPDLDKVRDDGLRTLIARCLAKNPDERPTVDELLADPERTRPQPSAAAWLPAEVVTRLAQQAARLLDAEAAEPVREEAPPAAGVPDRETARLRAEPGIPEVVAVAASGDTPAVTSDQERKRARRRRPLVIGLPVVAVLSVGGGTFVVMQPFGGDSGDQASPPSSSSPAAPGQDASPSGSPADDGKGDKDDKGKGDEKGEKDENGKDGADGKDGESAADGQGGEDSKGSAGSSDGAAGSDGGDGTSPGGSSGSDSDAGSSSGAGSGDGSGDPGSGSGGDGSDGTGGVPSFFADTWRFGGDYNIGQPDKVTISASGSVRLVLDQQTACTYAAKVTSTTSQGSRINVGTASFVGSRPAYCHPTLDPSYFTINGSGVQHNVGPSHGEGYYYKRA</sequence>
<evidence type="ECO:0000256" key="1">
    <source>
        <dbReference type="ARBA" id="ARBA00022679"/>
    </source>
</evidence>
<feature type="compositionally biased region" description="Low complexity" evidence="6">
    <location>
        <begin position="480"/>
        <end position="489"/>
    </location>
</feature>
<gene>
    <name evidence="9" type="ORF">M4V62_27435</name>
</gene>
<dbReference type="Pfam" id="PF00069">
    <property type="entry name" value="Pkinase"/>
    <property type="match status" value="1"/>
</dbReference>
<dbReference type="SUPFAM" id="SSF56112">
    <property type="entry name" value="Protein kinase-like (PK-like)"/>
    <property type="match status" value="1"/>
</dbReference>
<keyword evidence="3 9" id="KW-0418">Kinase</keyword>
<evidence type="ECO:0000256" key="2">
    <source>
        <dbReference type="ARBA" id="ARBA00022741"/>
    </source>
</evidence>
<keyword evidence="10" id="KW-1185">Reference proteome</keyword>
<keyword evidence="4 5" id="KW-0067">ATP-binding</keyword>
<feature type="region of interest" description="Disordered" evidence="6">
    <location>
        <begin position="355"/>
        <end position="377"/>
    </location>
</feature>
<keyword evidence="7" id="KW-0812">Transmembrane</keyword>
<dbReference type="InterPro" id="IPR011009">
    <property type="entry name" value="Kinase-like_dom_sf"/>
</dbReference>
<feature type="compositionally biased region" description="Gly residues" evidence="6">
    <location>
        <begin position="513"/>
        <end position="538"/>
    </location>
</feature>
<reference evidence="9 10" key="1">
    <citation type="submission" date="2022-05" db="EMBL/GenBank/DDBJ databases">
        <authorList>
            <person name="Zhou X."/>
            <person name="Li K."/>
            <person name="Man Y."/>
        </authorList>
    </citation>
    <scope>NUCLEOTIDE SEQUENCE [LARGE SCALE GENOMIC DNA]</scope>
    <source>
        <strain evidence="9 10">MS405</strain>
    </source>
</reference>
<keyword evidence="7" id="KW-1133">Transmembrane helix</keyword>
<evidence type="ECO:0000256" key="5">
    <source>
        <dbReference type="PROSITE-ProRule" id="PRU10141"/>
    </source>
</evidence>
<protein>
    <submittedName>
        <fullName evidence="9">Serine/threonine protein kinase</fullName>
    </submittedName>
</protein>
<dbReference type="PROSITE" id="PS00108">
    <property type="entry name" value="PROTEIN_KINASE_ST"/>
    <property type="match status" value="1"/>
</dbReference>
<dbReference type="CDD" id="cd14014">
    <property type="entry name" value="STKc_PknB_like"/>
    <property type="match status" value="1"/>
</dbReference>
<evidence type="ECO:0000313" key="10">
    <source>
        <dbReference type="Proteomes" id="UP000829992"/>
    </source>
</evidence>
<feature type="binding site" evidence="5">
    <location>
        <position position="63"/>
    </location>
    <ligand>
        <name>ATP</name>
        <dbReference type="ChEBI" id="CHEBI:30616"/>
    </ligand>
</feature>
<dbReference type="Proteomes" id="UP000829992">
    <property type="component" value="Chromosome"/>
</dbReference>
<dbReference type="GO" id="GO:0004674">
    <property type="term" value="F:protein serine/threonine kinase activity"/>
    <property type="evidence" value="ECO:0007669"/>
    <property type="project" value="UniProtKB-KW"/>
</dbReference>
<keyword evidence="1" id="KW-0808">Transferase</keyword>
<dbReference type="InterPro" id="IPR008271">
    <property type="entry name" value="Ser/Thr_kinase_AS"/>
</dbReference>
<feature type="transmembrane region" description="Helical" evidence="7">
    <location>
        <begin position="381"/>
        <end position="401"/>
    </location>
</feature>
<feature type="compositionally biased region" description="Basic and acidic residues" evidence="6">
    <location>
        <begin position="435"/>
        <end position="467"/>
    </location>
</feature>
<dbReference type="PROSITE" id="PS00107">
    <property type="entry name" value="PROTEIN_KINASE_ATP"/>
    <property type="match status" value="1"/>
</dbReference>
<proteinExistence type="predicted"/>
<dbReference type="PANTHER" id="PTHR43289">
    <property type="entry name" value="MITOGEN-ACTIVATED PROTEIN KINASE KINASE KINASE 20-RELATED"/>
    <property type="match status" value="1"/>
</dbReference>
<feature type="domain" description="Protein kinase" evidence="8">
    <location>
        <begin position="35"/>
        <end position="303"/>
    </location>
</feature>
<evidence type="ECO:0000313" key="9">
    <source>
        <dbReference type="EMBL" id="UQT58511.1"/>
    </source>
</evidence>
<dbReference type="InterPro" id="IPR000719">
    <property type="entry name" value="Prot_kinase_dom"/>
</dbReference>
<dbReference type="InterPro" id="IPR017441">
    <property type="entry name" value="Protein_kinase_ATP_BS"/>
</dbReference>
<dbReference type="EMBL" id="CP097289">
    <property type="protein sequence ID" value="UQT58511.1"/>
    <property type="molecule type" value="Genomic_DNA"/>
</dbReference>
<evidence type="ECO:0000256" key="4">
    <source>
        <dbReference type="ARBA" id="ARBA00022840"/>
    </source>
</evidence>
<name>A0ABY4PY68_9ACTN</name>
<feature type="region of interest" description="Disordered" evidence="6">
    <location>
        <begin position="402"/>
        <end position="543"/>
    </location>
</feature>
<dbReference type="SMART" id="SM00220">
    <property type="entry name" value="S_TKc"/>
    <property type="match status" value="1"/>
</dbReference>
<feature type="compositionally biased region" description="Low complexity" evidence="6">
    <location>
        <begin position="409"/>
        <end position="434"/>
    </location>
</feature>
<feature type="region of interest" description="Disordered" evidence="6">
    <location>
        <begin position="1"/>
        <end position="27"/>
    </location>
</feature>
<evidence type="ECO:0000256" key="7">
    <source>
        <dbReference type="SAM" id="Phobius"/>
    </source>
</evidence>
<keyword evidence="9" id="KW-0723">Serine/threonine-protein kinase</keyword>
<feature type="compositionally biased region" description="Gly residues" evidence="6">
    <location>
        <begin position="490"/>
        <end position="503"/>
    </location>
</feature>
<keyword evidence="7" id="KW-0472">Membrane</keyword>
<evidence type="ECO:0000256" key="6">
    <source>
        <dbReference type="SAM" id="MobiDB-lite"/>
    </source>
</evidence>
<evidence type="ECO:0000259" key="8">
    <source>
        <dbReference type="PROSITE" id="PS50011"/>
    </source>
</evidence>
<accession>A0ABY4PY68</accession>
<dbReference type="PROSITE" id="PS50011">
    <property type="entry name" value="PROTEIN_KINASE_DOM"/>
    <property type="match status" value="1"/>
</dbReference>